<evidence type="ECO:0000313" key="2">
    <source>
        <dbReference type="EMBL" id="CUG93838.1"/>
    </source>
</evidence>
<dbReference type="PANTHER" id="PTHR40036">
    <property type="entry name" value="MACROCIN O-METHYLTRANSFERASE"/>
    <property type="match status" value="1"/>
</dbReference>
<dbReference type="Proteomes" id="UP000051952">
    <property type="component" value="Unassembled WGS sequence"/>
</dbReference>
<feature type="region of interest" description="Disordered" evidence="1">
    <location>
        <begin position="216"/>
        <end position="239"/>
    </location>
</feature>
<organism evidence="2 3">
    <name type="scientific">Bodo saltans</name>
    <name type="common">Flagellated protozoan</name>
    <dbReference type="NCBI Taxonomy" id="75058"/>
    <lineage>
        <taxon>Eukaryota</taxon>
        <taxon>Discoba</taxon>
        <taxon>Euglenozoa</taxon>
        <taxon>Kinetoplastea</taxon>
        <taxon>Metakinetoplastina</taxon>
        <taxon>Eubodonida</taxon>
        <taxon>Bodonidae</taxon>
        <taxon>Bodo</taxon>
    </lineage>
</organism>
<dbReference type="EMBL" id="CYKH01002199">
    <property type="protein sequence ID" value="CUG93838.1"/>
    <property type="molecule type" value="Genomic_DNA"/>
</dbReference>
<dbReference type="Gene3D" id="3.40.50.150">
    <property type="entry name" value="Vaccinia Virus protein VP39"/>
    <property type="match status" value="1"/>
</dbReference>
<dbReference type="InterPro" id="IPR029063">
    <property type="entry name" value="SAM-dependent_MTases_sf"/>
</dbReference>
<dbReference type="PANTHER" id="PTHR40036:SF1">
    <property type="entry name" value="MACROCIN O-METHYLTRANSFERASE"/>
    <property type="match status" value="1"/>
</dbReference>
<dbReference type="Pfam" id="PF05711">
    <property type="entry name" value="TylF"/>
    <property type="match status" value="1"/>
</dbReference>
<dbReference type="OrthoDB" id="198480at2759"/>
<evidence type="ECO:0000256" key="1">
    <source>
        <dbReference type="SAM" id="MobiDB-lite"/>
    </source>
</evidence>
<name>A0A0S4JTC1_BODSA</name>
<gene>
    <name evidence="2" type="ORF">BSAL_45240</name>
</gene>
<dbReference type="VEuPathDB" id="TriTrypDB:BSAL_45240"/>
<dbReference type="InterPro" id="IPR008884">
    <property type="entry name" value="TylF_MeTrfase"/>
</dbReference>
<evidence type="ECO:0008006" key="4">
    <source>
        <dbReference type="Google" id="ProtNLM"/>
    </source>
</evidence>
<evidence type="ECO:0000313" key="3">
    <source>
        <dbReference type="Proteomes" id="UP000051952"/>
    </source>
</evidence>
<dbReference type="OMA" id="QVDDYHY"/>
<sequence>MRRHLRSCLRFGTGDGLLVCAPLKHSSIRCTSHRLVEREHTLKSLSDMKLLQYHHRNVTLDSAATSSDIDLERARCFLADGSVMDARQALMESLRWKPFSHETRRLLQSVDASLAPMLQLPAEIVAAEPMFAMMYDALKHHTMLTWPRLFSLFVHARMLTEKSSPEGDILECGCAGGGSVVLFAAAFKYFREIQPQSERCAERRVFALDTFSGMPPPSNEDHLLNGSSTSSRSADDTHWSTGTCSGSEAHVHALARAFGVTHRGGVDANNKLPLRRCAFLHCDADWYESTVCVLRHVLPIMPSGSTVQLDDYNYWGGCKKAVDEVLHERSISRNNLQDVDGNAALLVLP</sequence>
<protein>
    <recommendedName>
        <fullName evidence="4">Methyltransferase</fullName>
    </recommendedName>
</protein>
<keyword evidence="3" id="KW-1185">Reference proteome</keyword>
<accession>A0A0S4JTC1</accession>
<proteinExistence type="predicted"/>
<reference evidence="3" key="1">
    <citation type="submission" date="2015-09" db="EMBL/GenBank/DDBJ databases">
        <authorList>
            <consortium name="Pathogen Informatics"/>
        </authorList>
    </citation>
    <scope>NUCLEOTIDE SEQUENCE [LARGE SCALE GENOMIC DNA]</scope>
    <source>
        <strain evidence="3">Lake Konstanz</strain>
    </source>
</reference>
<dbReference type="AlphaFoldDB" id="A0A0S4JTC1"/>